<gene>
    <name evidence="2" type="ORF">HLUCCX14_09695</name>
</gene>
<name>A0A0P7ZGV9_9GAMM</name>
<evidence type="ECO:0000313" key="2">
    <source>
        <dbReference type="EMBL" id="KPQ28579.1"/>
    </source>
</evidence>
<organism evidence="2 3">
    <name type="scientific">Marinobacter excellens HL-55</name>
    <dbReference type="NCBI Taxonomy" id="1305731"/>
    <lineage>
        <taxon>Bacteria</taxon>
        <taxon>Pseudomonadati</taxon>
        <taxon>Pseudomonadota</taxon>
        <taxon>Gammaproteobacteria</taxon>
        <taxon>Pseudomonadales</taxon>
        <taxon>Marinobacteraceae</taxon>
        <taxon>Marinobacter</taxon>
    </lineage>
</organism>
<dbReference type="Proteomes" id="UP000050416">
    <property type="component" value="Unassembled WGS sequence"/>
</dbReference>
<reference evidence="2 3" key="1">
    <citation type="submission" date="2015-09" db="EMBL/GenBank/DDBJ databases">
        <title>Identification and resolution of microdiversity through metagenomic sequencing of parallel consortia.</title>
        <authorList>
            <person name="Nelson W.C."/>
            <person name="Romine M.F."/>
            <person name="Lindemann S.R."/>
        </authorList>
    </citation>
    <scope>NUCLEOTIDE SEQUENCE [LARGE SCALE GENOMIC DNA]</scope>
    <source>
        <strain evidence="2">HL-55</strain>
    </source>
</reference>
<dbReference type="AlphaFoldDB" id="A0A0P7ZGV9"/>
<dbReference type="InterPro" id="IPR041135">
    <property type="entry name" value="Nmad3"/>
</dbReference>
<feature type="domain" description="Nucleotide modification associated" evidence="1">
    <location>
        <begin position="3"/>
        <end position="266"/>
    </location>
</feature>
<accession>A0A0P7ZGV9</accession>
<dbReference type="STRING" id="1305731.GCA_000934705_03678"/>
<dbReference type="Pfam" id="PF18754">
    <property type="entry name" value="Nmad3"/>
    <property type="match status" value="1"/>
</dbReference>
<proteinExistence type="predicted"/>
<comment type="caution">
    <text evidence="2">The sequence shown here is derived from an EMBL/GenBank/DDBJ whole genome shotgun (WGS) entry which is preliminary data.</text>
</comment>
<evidence type="ECO:0000259" key="1">
    <source>
        <dbReference type="Pfam" id="PF18754"/>
    </source>
</evidence>
<dbReference type="PATRIC" id="fig|1305731.5.peg.389"/>
<evidence type="ECO:0000313" key="3">
    <source>
        <dbReference type="Proteomes" id="UP000050416"/>
    </source>
</evidence>
<protein>
    <recommendedName>
        <fullName evidence="1">Nucleotide modification associated domain-containing protein</fullName>
    </recommendedName>
</protein>
<dbReference type="OrthoDB" id="9772090at2"/>
<dbReference type="EMBL" id="LJZQ01000013">
    <property type="protein sequence ID" value="KPQ28579.1"/>
    <property type="molecule type" value="Genomic_DNA"/>
</dbReference>
<sequence>MNLILSRKGFDSSAGGCPNPVFPDGRFLALPIPDDQSPIRYGQIQHQGHSIGRLVSQLTGKPAFSRKGAHLDPDVIEDAFPRQPGWRPMLGQHSSAQAHLVNCGVGQGDLFLFFALFRPVEKYRGRWRFVPGSRAFHAIWGWLQVGEVWLLDGMTEVPPWAAYHPHLHGERSRQNCLYVGSDRLDLPGLDLQRPGAGTVGRLASLQRLTAPDAVQVTDWRLPVAFMPGPGQQPLSYHHNLARWRMGDSPDYCRLKSVARGQEFVLDLDDYPPVMDWLISSGLFVSPDEPV</sequence>